<accession>A0ABX1G8K2</accession>
<evidence type="ECO:0000256" key="1">
    <source>
        <dbReference type="ARBA" id="ARBA00023002"/>
    </source>
</evidence>
<dbReference type="Gene3D" id="3.50.50.60">
    <property type="entry name" value="FAD/NAD(P)-binding domain"/>
    <property type="match status" value="1"/>
</dbReference>
<dbReference type="PANTHER" id="PTHR43539">
    <property type="entry name" value="FLAVIN-BINDING MONOOXYGENASE-LIKE PROTEIN (AFU_ORTHOLOGUE AFUA_4G09220)"/>
    <property type="match status" value="1"/>
</dbReference>
<dbReference type="PRINTS" id="PR00411">
    <property type="entry name" value="PNDRDTASEI"/>
</dbReference>
<dbReference type="RefSeq" id="WP_168153330.1">
    <property type="nucleotide sequence ID" value="NZ_JAAWVT010000012.1"/>
</dbReference>
<proteinExistence type="predicted"/>
<dbReference type="PANTHER" id="PTHR43539:SF78">
    <property type="entry name" value="FLAVIN-CONTAINING MONOOXYGENASE"/>
    <property type="match status" value="1"/>
</dbReference>
<evidence type="ECO:0000313" key="3">
    <source>
        <dbReference type="EMBL" id="NKG22585.1"/>
    </source>
</evidence>
<dbReference type="Pfam" id="PF01266">
    <property type="entry name" value="DAO"/>
    <property type="match status" value="1"/>
</dbReference>
<keyword evidence="4" id="KW-1185">Reference proteome</keyword>
<dbReference type="InterPro" id="IPR006076">
    <property type="entry name" value="FAD-dep_OxRdtase"/>
</dbReference>
<name>A0ABX1G8K2_9MICC</name>
<dbReference type="PRINTS" id="PR00368">
    <property type="entry name" value="FADPNR"/>
</dbReference>
<sequence>MTQQYPVVVIGAGPIGLAAAAHLIERGQAVRVLEAGAGAGAAIQGWGHIRLFSTWRYNIDAASRRLLETPSENYAGDWKAPRETRLPFGKEMVDEYLAPLAAHPLLAPHINYGHRVTAVTRLQEDGKSVDKTRSAGREESLFLVRTSTSTGTEDVLARAVIDASGTWSTQNPVGRSGISAIGEDAARAAGVITSPLPDPLGADKETFSGKKILVLGAGHSAANTLISLGRLRQQNPDTTILWGLRGAANPIKLYGGGAADELPARGQLGTSLRRFVENDDITIVENLAVTVVEIGDSATVKMADGRVLEVDVVVPATGFRPDLAMLSELRLDLDEIVEAPRELGPLIDPEFHSCGTVSAHGERILSHPEKNFYIVGMKSYGRAPTFLMATGYEQVRSIAAALAGDRTAADLVELELPETGVCSTDLGGSCDAPASSCATPEPSAELADEACSPPRLVSLGFATGTLHGNTELLTMNTAATVTAEDSGCCGTAEPAIEPDVVADSCCGSQPINVGRAE</sequence>
<keyword evidence="1" id="KW-0560">Oxidoreductase</keyword>
<evidence type="ECO:0000313" key="4">
    <source>
        <dbReference type="Proteomes" id="UP000746595"/>
    </source>
</evidence>
<organism evidence="3 4">
    <name type="scientific">Paeniglutamicibacter terrestris</name>
    <dbReference type="NCBI Taxonomy" id="2723403"/>
    <lineage>
        <taxon>Bacteria</taxon>
        <taxon>Bacillati</taxon>
        <taxon>Actinomycetota</taxon>
        <taxon>Actinomycetes</taxon>
        <taxon>Micrococcales</taxon>
        <taxon>Micrococcaceae</taxon>
        <taxon>Paeniglutamicibacter</taxon>
    </lineage>
</organism>
<feature type="domain" description="FAD dependent oxidoreductase" evidence="2">
    <location>
        <begin position="7"/>
        <end position="87"/>
    </location>
</feature>
<dbReference type="InterPro" id="IPR036188">
    <property type="entry name" value="FAD/NAD-bd_sf"/>
</dbReference>
<protein>
    <submittedName>
        <fullName evidence="3">FAD-dependent oxidoreductase</fullName>
    </submittedName>
</protein>
<dbReference type="SUPFAM" id="SSF51905">
    <property type="entry name" value="FAD/NAD(P)-binding domain"/>
    <property type="match status" value="1"/>
</dbReference>
<evidence type="ECO:0000259" key="2">
    <source>
        <dbReference type="Pfam" id="PF01266"/>
    </source>
</evidence>
<reference evidence="3 4" key="1">
    <citation type="submission" date="2020-04" db="EMBL/GenBank/DDBJ databases">
        <title>Paeniglutamicibacter sp. ANT13_2, a novel actinomycete isolated from sediment in Antarctica.</title>
        <authorList>
            <person name="Sakdapetsiri C."/>
            <person name="Pinyakong O."/>
        </authorList>
    </citation>
    <scope>NUCLEOTIDE SEQUENCE [LARGE SCALE GENOMIC DNA]</scope>
    <source>
        <strain evidence="3 4">ANT13_2</strain>
    </source>
</reference>
<dbReference type="InterPro" id="IPR050982">
    <property type="entry name" value="Auxin_biosynth/cation_transpt"/>
</dbReference>
<dbReference type="EMBL" id="JAAWVT010000012">
    <property type="protein sequence ID" value="NKG22585.1"/>
    <property type="molecule type" value="Genomic_DNA"/>
</dbReference>
<gene>
    <name evidence="3" type="ORF">HED64_17945</name>
</gene>
<comment type="caution">
    <text evidence="3">The sequence shown here is derived from an EMBL/GenBank/DDBJ whole genome shotgun (WGS) entry which is preliminary data.</text>
</comment>
<dbReference type="Proteomes" id="UP000746595">
    <property type="component" value="Unassembled WGS sequence"/>
</dbReference>